<organism evidence="2 3">
    <name type="scientific">Victivallis vadensis</name>
    <dbReference type="NCBI Taxonomy" id="172901"/>
    <lineage>
        <taxon>Bacteria</taxon>
        <taxon>Pseudomonadati</taxon>
        <taxon>Lentisphaerota</taxon>
        <taxon>Lentisphaeria</taxon>
        <taxon>Victivallales</taxon>
        <taxon>Victivallaceae</taxon>
        <taxon>Victivallis</taxon>
    </lineage>
</organism>
<dbReference type="EMBL" id="JABAEW010000014">
    <property type="protein sequence ID" value="NMD86712.1"/>
    <property type="molecule type" value="Genomic_DNA"/>
</dbReference>
<gene>
    <name evidence="2" type="ORF">HF882_08965</name>
</gene>
<name>A0A848B0Q3_9BACT</name>
<dbReference type="CDD" id="cd01029">
    <property type="entry name" value="TOPRIM_primases"/>
    <property type="match status" value="1"/>
</dbReference>
<evidence type="ECO:0000313" key="2">
    <source>
        <dbReference type="EMBL" id="NMD86712.1"/>
    </source>
</evidence>
<dbReference type="Proteomes" id="UP000576225">
    <property type="component" value="Unassembled WGS sequence"/>
</dbReference>
<evidence type="ECO:0000259" key="1">
    <source>
        <dbReference type="PROSITE" id="PS50880"/>
    </source>
</evidence>
<evidence type="ECO:0000313" key="3">
    <source>
        <dbReference type="Proteomes" id="UP000576225"/>
    </source>
</evidence>
<dbReference type="SUPFAM" id="SSF56731">
    <property type="entry name" value="DNA primase core"/>
    <property type="match status" value="1"/>
</dbReference>
<comment type="caution">
    <text evidence="2">The sequence shown here is derived from an EMBL/GenBank/DDBJ whole genome shotgun (WGS) entry which is preliminary data.</text>
</comment>
<protein>
    <submittedName>
        <fullName evidence="2">Toprim domain-containing protein</fullName>
    </submittedName>
</protein>
<dbReference type="InterPro" id="IPR034154">
    <property type="entry name" value="TOPRIM_DnaG/twinkle"/>
</dbReference>
<feature type="domain" description="Toprim" evidence="1">
    <location>
        <begin position="179"/>
        <end position="260"/>
    </location>
</feature>
<reference evidence="2 3" key="1">
    <citation type="submission" date="2020-04" db="EMBL/GenBank/DDBJ databases">
        <authorList>
            <person name="Hitch T.C.A."/>
            <person name="Wylensek D."/>
            <person name="Clavel T."/>
        </authorList>
    </citation>
    <scope>NUCLEOTIDE SEQUENCE [LARGE SCALE GENOMIC DNA]</scope>
    <source>
        <strain evidence="2 3">COR2-253-APC-1A</strain>
    </source>
</reference>
<sequence length="895" mass="102293">MLHQYSDEILEEVRRALIADRSFEFKRTGDHLRQGICPNCGMPECFVDLRKPFRVSCGRLNNCQWSATVRELYPEIFENLSRRHPATPENPNATADAYLRDVRGFDLDKIRGMYFQANAKHKNKDEFYPAVKVIISQTCYWLRLIDADDVRRNGAKSKIIGDYRGFGWIPPGMTFDVGDQVWITEGIFKSMAFLHIGLKAISGLSASNLPRQIIEANKGKQIVWIVAEDADEAGRNAAEKFRKEIETMGEAVRIAFPQSGEDWDDAFRDGRLNADYIDKSFWRGFYFLAPTALAKAFFYYCLTGREHHVFDFKFALWRYKTGSGRNDDQNAFKYPDPERGWNMPAAEIGKYMAKFSNFCEIKEICPCKPQFLYIEQDILTGERTNTFYVQFANGTPSMLLTSDGTLYKNPDNFSNALLKYTGFAPFNGGPADLAALHREWFRTSVKFVRGIPFIGYEAGTRIFITPDFAYCGGQFQKVNEYGFVSFGRDSVKCNLAGLTIRKAVNEFNGDWINDYYDAFDKNGIALLAWWLGTLFAEQIRLKQDSWTFLEYTGAPGSGKSTQIKFCWRLFGIDNYEGFDPNKTTPAGRARQMTQISNLPVVLLEGDRAETDGRRNLKAFDFNELKDMFNYGAPVRTTGVKTGGSETLKLIFRGGILITQNAEVKAHPAVLSRIVHCHCTQDHFTKENAKQADRLKQLTSAELGGFLHAALRNERTLLDGFFRQYDSVMADFERRNAGGEVKEYRVRHCHAQVAAWVRMLPALFPQLSAARIEAVVDHLWERAKNRQQRLTGDHPMLEQFWEVYEYLHERKLPGGGIQEMLNHSKDPALIAINLPHFQEQAANAKQNLPPAGELTSLFKTSQRHRCLGMKSVRSAIFEKTMTCWVFERQEVRRPGD</sequence>
<dbReference type="Pfam" id="PF13362">
    <property type="entry name" value="Toprim_3"/>
    <property type="match status" value="1"/>
</dbReference>
<dbReference type="InterPro" id="IPR006171">
    <property type="entry name" value="TOPRIM_dom"/>
</dbReference>
<dbReference type="RefSeq" id="WP_168962343.1">
    <property type="nucleotide sequence ID" value="NZ_JABAEW010000014.1"/>
</dbReference>
<dbReference type="PROSITE" id="PS50880">
    <property type="entry name" value="TOPRIM"/>
    <property type="match status" value="1"/>
</dbReference>
<proteinExistence type="predicted"/>
<dbReference type="Gene3D" id="3.40.1360.10">
    <property type="match status" value="1"/>
</dbReference>
<accession>A0A848B0Q3</accession>
<dbReference type="AlphaFoldDB" id="A0A848B0Q3"/>